<dbReference type="AlphaFoldDB" id="A0A0D3BF57"/>
<protein>
    <submittedName>
        <fullName evidence="1">Uncharacterized protein</fullName>
    </submittedName>
</protein>
<reference evidence="1" key="2">
    <citation type="submission" date="2015-03" db="UniProtKB">
        <authorList>
            <consortium name="EnsemblPlants"/>
        </authorList>
    </citation>
    <scope>IDENTIFICATION</scope>
</reference>
<evidence type="ECO:0000313" key="2">
    <source>
        <dbReference type="Proteomes" id="UP000032141"/>
    </source>
</evidence>
<name>A0A0D3BF57_BRAOL</name>
<evidence type="ECO:0000313" key="1">
    <source>
        <dbReference type="EnsemblPlants" id="Bo3g101470.1"/>
    </source>
</evidence>
<dbReference type="Gramene" id="Bo3g101470.1">
    <property type="protein sequence ID" value="Bo3g101470.1"/>
    <property type="gene ID" value="Bo3g101470"/>
</dbReference>
<organism evidence="1 2">
    <name type="scientific">Brassica oleracea var. oleracea</name>
    <dbReference type="NCBI Taxonomy" id="109376"/>
    <lineage>
        <taxon>Eukaryota</taxon>
        <taxon>Viridiplantae</taxon>
        <taxon>Streptophyta</taxon>
        <taxon>Embryophyta</taxon>
        <taxon>Tracheophyta</taxon>
        <taxon>Spermatophyta</taxon>
        <taxon>Magnoliopsida</taxon>
        <taxon>eudicotyledons</taxon>
        <taxon>Gunneridae</taxon>
        <taxon>Pentapetalae</taxon>
        <taxon>rosids</taxon>
        <taxon>malvids</taxon>
        <taxon>Brassicales</taxon>
        <taxon>Brassicaceae</taxon>
        <taxon>Brassiceae</taxon>
        <taxon>Brassica</taxon>
    </lineage>
</organism>
<sequence length="75" mass="8594">MPHGMPAHKFLLPTADTCTCLMKRGVLDFIYWALLREMVFGPGTTTTCRKARNPSTAMKVTFDFSVSIRSDRRRR</sequence>
<dbReference type="Proteomes" id="UP000032141">
    <property type="component" value="Chromosome C3"/>
</dbReference>
<dbReference type="EnsemblPlants" id="Bo3g101470.1">
    <property type="protein sequence ID" value="Bo3g101470.1"/>
    <property type="gene ID" value="Bo3g101470"/>
</dbReference>
<accession>A0A0D3BF57</accession>
<dbReference type="HOGENOM" id="CLU_2674520_0_0_1"/>
<reference evidence="1 2" key="1">
    <citation type="journal article" date="2014" name="Genome Biol.">
        <title>Transcriptome and methylome profiling reveals relics of genome dominance in the mesopolyploid Brassica oleracea.</title>
        <authorList>
            <person name="Parkin I.A."/>
            <person name="Koh C."/>
            <person name="Tang H."/>
            <person name="Robinson S.J."/>
            <person name="Kagale S."/>
            <person name="Clarke W.E."/>
            <person name="Town C.D."/>
            <person name="Nixon J."/>
            <person name="Krishnakumar V."/>
            <person name="Bidwell S.L."/>
            <person name="Denoeud F."/>
            <person name="Belcram H."/>
            <person name="Links M.G."/>
            <person name="Just J."/>
            <person name="Clarke C."/>
            <person name="Bender T."/>
            <person name="Huebert T."/>
            <person name="Mason A.S."/>
            <person name="Pires J.C."/>
            <person name="Barker G."/>
            <person name="Moore J."/>
            <person name="Walley P.G."/>
            <person name="Manoli S."/>
            <person name="Batley J."/>
            <person name="Edwards D."/>
            <person name="Nelson M.N."/>
            <person name="Wang X."/>
            <person name="Paterson A.H."/>
            <person name="King G."/>
            <person name="Bancroft I."/>
            <person name="Chalhoub B."/>
            <person name="Sharpe A.G."/>
        </authorList>
    </citation>
    <scope>NUCLEOTIDE SEQUENCE</scope>
    <source>
        <strain evidence="1 2">cv. TO1000</strain>
    </source>
</reference>
<proteinExistence type="predicted"/>
<keyword evidence="2" id="KW-1185">Reference proteome</keyword>